<reference evidence="14 15" key="1">
    <citation type="submission" date="2018-01" db="EMBL/GenBank/DDBJ databases">
        <title>Genome Sequencing and Assembly of Anaerobacter polyendosporus strain CT4.</title>
        <authorList>
            <person name="Tachaapaikoon C."/>
            <person name="Sutheeworapong S."/>
            <person name="Jenjaroenpun P."/>
            <person name="Wongsurawat T."/>
            <person name="Nookeaw I."/>
            <person name="Cheawchanlertfa P."/>
            <person name="Kosugi A."/>
            <person name="Cheevadhanarak S."/>
            <person name="Ratanakhanokchai K."/>
        </authorList>
    </citation>
    <scope>NUCLEOTIDE SEQUENCE [LARGE SCALE GENOMIC DNA]</scope>
    <source>
        <strain evidence="14 15">CT4</strain>
    </source>
</reference>
<evidence type="ECO:0000256" key="8">
    <source>
        <dbReference type="ARBA" id="ARBA00022729"/>
    </source>
</evidence>
<comment type="subunit">
    <text evidence="4 12">The complex is composed of two ATP-binding proteins (PstB), two transmembrane proteins (PstC and PstA) and a solute-binding protein (PstS).</text>
</comment>
<keyword evidence="10 12" id="KW-0564">Palmitate</keyword>
<dbReference type="InterPro" id="IPR011862">
    <property type="entry name" value="Phos-bd"/>
</dbReference>
<evidence type="ECO:0000256" key="5">
    <source>
        <dbReference type="ARBA" id="ARBA00022448"/>
    </source>
</evidence>
<evidence type="ECO:0000256" key="9">
    <source>
        <dbReference type="ARBA" id="ARBA00023136"/>
    </source>
</evidence>
<dbReference type="GO" id="GO:0006817">
    <property type="term" value="P:phosphate ion transport"/>
    <property type="evidence" value="ECO:0007669"/>
    <property type="project" value="UniProtKB-UniRule"/>
</dbReference>
<dbReference type="NCBIfam" id="TIGR02136">
    <property type="entry name" value="ptsS_2"/>
    <property type="match status" value="1"/>
</dbReference>
<evidence type="ECO:0000256" key="2">
    <source>
        <dbReference type="ARBA" id="ARBA00004193"/>
    </source>
</evidence>
<feature type="chain" id="PRO_5039757719" description="Phosphate-binding protein" evidence="12">
    <location>
        <begin position="26"/>
        <end position="305"/>
    </location>
</feature>
<evidence type="ECO:0000256" key="7">
    <source>
        <dbReference type="ARBA" id="ARBA00022592"/>
    </source>
</evidence>
<dbReference type="Pfam" id="PF12849">
    <property type="entry name" value="PBP_like_2"/>
    <property type="match status" value="1"/>
</dbReference>
<dbReference type="Gene3D" id="3.40.190.10">
    <property type="entry name" value="Periplasmic binding protein-like II"/>
    <property type="match status" value="2"/>
</dbReference>
<evidence type="ECO:0000256" key="10">
    <source>
        <dbReference type="ARBA" id="ARBA00023139"/>
    </source>
</evidence>
<evidence type="ECO:0000256" key="1">
    <source>
        <dbReference type="ARBA" id="ARBA00002841"/>
    </source>
</evidence>
<dbReference type="EMBL" id="CP025746">
    <property type="protein sequence ID" value="QAA33723.1"/>
    <property type="molecule type" value="Genomic_DNA"/>
</dbReference>
<dbReference type="SUPFAM" id="SSF53850">
    <property type="entry name" value="Periplasmic binding protein-like II"/>
    <property type="match status" value="1"/>
</dbReference>
<dbReference type="PANTHER" id="PTHR30570">
    <property type="entry name" value="PERIPLASMIC PHOSPHATE BINDING COMPONENT OF PHOSPHATE ABC TRANSPORTER"/>
    <property type="match status" value="1"/>
</dbReference>
<comment type="similarity">
    <text evidence="3 12">Belongs to the PstS family.</text>
</comment>
<keyword evidence="7 12" id="KW-0592">Phosphate transport</keyword>
<name>A0A3R5U7B9_9CLOT</name>
<evidence type="ECO:0000313" key="15">
    <source>
        <dbReference type="Proteomes" id="UP000286268"/>
    </source>
</evidence>
<keyword evidence="8 12" id="KW-0732">Signal</keyword>
<sequence length="305" mass="32393">MNKRSLKFGVIALALTMVTASFVGCASKSDDKASTNNNDKKQETTVAGSITLSGSTALQPLADKAGANFTAKNKDAVINVQGGGSGTGLTQVLQGAVEIGNSDVTAEEKLKPEEASQLVDHKVAAIGFALTVSKDVPVTSLTKAQIADIFSGKTTNWKDIDGKTDLPITVVHRPASSGTRATFIKTVLDKKKELENDKIGVTQDANGSVKTALESTKGSISYVALSYLLDAEAKKSLKTIAIDGVEPTKENITSGKYIFWSWEHMYTKGEAKDLAKAYIDYVMSDDNKKTASDLGFITVGEMKVQ</sequence>
<gene>
    <name evidence="14" type="ORF">C1I91_20000</name>
</gene>
<dbReference type="OrthoDB" id="9790048at2"/>
<dbReference type="PANTHER" id="PTHR30570:SF4">
    <property type="entry name" value="PHOSPHATE-BINDING PROTEIN PSTS 1"/>
    <property type="match status" value="1"/>
</dbReference>
<dbReference type="PROSITE" id="PS51257">
    <property type="entry name" value="PROKAR_LIPOPROTEIN"/>
    <property type="match status" value="1"/>
</dbReference>
<accession>A0A3R5U7B9</accession>
<evidence type="ECO:0000256" key="12">
    <source>
        <dbReference type="RuleBase" id="RU367119"/>
    </source>
</evidence>
<dbReference type="KEGG" id="cmah:C1I91_20000"/>
<evidence type="ECO:0000256" key="6">
    <source>
        <dbReference type="ARBA" id="ARBA00022475"/>
    </source>
</evidence>
<organism evidence="14 15">
    <name type="scientific">Clostridium manihotivorum</name>
    <dbReference type="NCBI Taxonomy" id="2320868"/>
    <lineage>
        <taxon>Bacteria</taxon>
        <taxon>Bacillati</taxon>
        <taxon>Bacillota</taxon>
        <taxon>Clostridia</taxon>
        <taxon>Eubacteriales</taxon>
        <taxon>Clostridiaceae</taxon>
        <taxon>Clostridium</taxon>
    </lineage>
</organism>
<comment type="subcellular location">
    <subcellularLocation>
        <location evidence="2 12">Cell membrane</location>
        <topology evidence="2 12">Lipid-anchor</topology>
    </subcellularLocation>
</comment>
<evidence type="ECO:0000256" key="4">
    <source>
        <dbReference type="ARBA" id="ARBA00011529"/>
    </source>
</evidence>
<dbReference type="CDD" id="cd13653">
    <property type="entry name" value="PBP2_phosphate_like_1"/>
    <property type="match status" value="1"/>
</dbReference>
<feature type="signal peptide" evidence="12">
    <location>
        <begin position="1"/>
        <end position="25"/>
    </location>
</feature>
<dbReference type="InterPro" id="IPR024370">
    <property type="entry name" value="PBP_domain"/>
</dbReference>
<evidence type="ECO:0000259" key="13">
    <source>
        <dbReference type="Pfam" id="PF12849"/>
    </source>
</evidence>
<proteinExistence type="inferred from homology"/>
<dbReference type="InterPro" id="IPR050811">
    <property type="entry name" value="Phosphate_ABC_transporter"/>
</dbReference>
<keyword evidence="15" id="KW-1185">Reference proteome</keyword>
<feature type="domain" description="PBP" evidence="13">
    <location>
        <begin position="41"/>
        <end position="286"/>
    </location>
</feature>
<comment type="function">
    <text evidence="12">Involved in the system for phosphate transport across the cytoplasmic membrane.</text>
</comment>
<comment type="function">
    <text evidence="1">Part of the ABC transporter complex PstSACB involved in phosphate import.</text>
</comment>
<evidence type="ECO:0000313" key="14">
    <source>
        <dbReference type="EMBL" id="QAA33723.1"/>
    </source>
</evidence>
<protein>
    <recommendedName>
        <fullName evidence="12">Phosphate-binding protein</fullName>
    </recommendedName>
</protein>
<evidence type="ECO:0000256" key="11">
    <source>
        <dbReference type="ARBA" id="ARBA00023288"/>
    </source>
</evidence>
<dbReference type="AlphaFoldDB" id="A0A3R5U7B9"/>
<dbReference type="RefSeq" id="WP_128214449.1">
    <property type="nucleotide sequence ID" value="NZ_CP025746.1"/>
</dbReference>
<dbReference type="GO" id="GO:0005886">
    <property type="term" value="C:plasma membrane"/>
    <property type="evidence" value="ECO:0007669"/>
    <property type="project" value="UniProtKB-SubCell"/>
</dbReference>
<keyword evidence="9" id="KW-0472">Membrane</keyword>
<keyword evidence="6 12" id="KW-1003">Cell membrane</keyword>
<evidence type="ECO:0000256" key="3">
    <source>
        <dbReference type="ARBA" id="ARBA00008725"/>
    </source>
</evidence>
<dbReference type="Proteomes" id="UP000286268">
    <property type="component" value="Chromosome"/>
</dbReference>
<dbReference type="GO" id="GO:0042301">
    <property type="term" value="F:phosphate ion binding"/>
    <property type="evidence" value="ECO:0007669"/>
    <property type="project" value="UniProtKB-UniRule"/>
</dbReference>
<keyword evidence="11 12" id="KW-0449">Lipoprotein</keyword>
<keyword evidence="5 12" id="KW-0813">Transport</keyword>